<evidence type="ECO:0000256" key="7">
    <source>
        <dbReference type="ARBA" id="ARBA00023065"/>
    </source>
</evidence>
<evidence type="ECO:0000256" key="4">
    <source>
        <dbReference type="ARBA" id="ARBA00022692"/>
    </source>
</evidence>
<keyword evidence="12" id="KW-1071">Ligand-gated ion channel</keyword>
<dbReference type="CDD" id="cd18997">
    <property type="entry name" value="LGIC_ECD_nAChR"/>
    <property type="match status" value="1"/>
</dbReference>
<dbReference type="GO" id="GO:0022848">
    <property type="term" value="F:acetylcholine-gated monoatomic cation-selective channel activity"/>
    <property type="evidence" value="ECO:0007669"/>
    <property type="project" value="InterPro"/>
</dbReference>
<keyword evidence="9" id="KW-1015">Disulfide bond</keyword>
<dbReference type="NCBIfam" id="TIGR00860">
    <property type="entry name" value="LIC"/>
    <property type="match status" value="1"/>
</dbReference>
<evidence type="ECO:0000256" key="9">
    <source>
        <dbReference type="ARBA" id="ARBA00023157"/>
    </source>
</evidence>
<dbReference type="FunFam" id="2.70.170.10:FF:000016">
    <property type="entry name" value="Nicotinic acetylcholine receptor subunit"/>
    <property type="match status" value="1"/>
</dbReference>
<dbReference type="SUPFAM" id="SSF63712">
    <property type="entry name" value="Nicotinic receptor ligand binding domain-like"/>
    <property type="match status" value="1"/>
</dbReference>
<feature type="transmembrane region" description="Helical" evidence="15">
    <location>
        <begin position="279"/>
        <end position="300"/>
    </location>
</feature>
<dbReference type="InterPro" id="IPR006202">
    <property type="entry name" value="Neur_chan_lig-bd"/>
</dbReference>
<evidence type="ECO:0000259" key="18">
    <source>
        <dbReference type="Pfam" id="PF02932"/>
    </source>
</evidence>
<evidence type="ECO:0000313" key="20">
    <source>
        <dbReference type="Proteomes" id="UP001159428"/>
    </source>
</evidence>
<dbReference type="Proteomes" id="UP001159428">
    <property type="component" value="Unassembled WGS sequence"/>
</dbReference>
<evidence type="ECO:0000256" key="15">
    <source>
        <dbReference type="RuleBase" id="RU000687"/>
    </source>
</evidence>
<evidence type="ECO:0000256" key="12">
    <source>
        <dbReference type="ARBA" id="ARBA00023286"/>
    </source>
</evidence>
<dbReference type="InterPro" id="IPR006029">
    <property type="entry name" value="Neurotrans-gated_channel_TM"/>
</dbReference>
<evidence type="ECO:0000256" key="6">
    <source>
        <dbReference type="ARBA" id="ARBA00023018"/>
    </source>
</evidence>
<dbReference type="Pfam" id="PF02932">
    <property type="entry name" value="Neur_chan_memb"/>
    <property type="match status" value="1"/>
</dbReference>
<comment type="similarity">
    <text evidence="1">Belongs to the ligand-gated ion channel (TC 1.A.9) family. Acetylcholine receptor (TC 1.A.9.1) subfamily.</text>
</comment>
<dbReference type="PANTHER" id="PTHR18945">
    <property type="entry name" value="NEUROTRANSMITTER GATED ION CHANNEL"/>
    <property type="match status" value="1"/>
</dbReference>
<feature type="domain" description="Neurotransmitter-gated ion-channel ligand-binding" evidence="17">
    <location>
        <begin position="38"/>
        <end position="245"/>
    </location>
</feature>
<evidence type="ECO:0000256" key="10">
    <source>
        <dbReference type="ARBA" id="ARBA00023170"/>
    </source>
</evidence>
<feature type="transmembrane region" description="Helical" evidence="15">
    <location>
        <begin position="548"/>
        <end position="566"/>
    </location>
</feature>
<evidence type="ECO:0000256" key="8">
    <source>
        <dbReference type="ARBA" id="ARBA00023136"/>
    </source>
</evidence>
<comment type="caution">
    <text evidence="19">The sequence shown here is derived from an EMBL/GenBank/DDBJ whole genome shotgun (WGS) entry which is preliminary data.</text>
</comment>
<keyword evidence="20" id="KW-1185">Reference proteome</keyword>
<evidence type="ECO:0000256" key="13">
    <source>
        <dbReference type="ARBA" id="ARBA00023303"/>
    </source>
</evidence>
<keyword evidence="3" id="KW-1003">Cell membrane</keyword>
<keyword evidence="10" id="KW-0675">Receptor</keyword>
<evidence type="ECO:0000256" key="5">
    <source>
        <dbReference type="ARBA" id="ARBA00022989"/>
    </source>
</evidence>
<organism evidence="19 20">
    <name type="scientific">Pocillopora meandrina</name>
    <dbReference type="NCBI Taxonomy" id="46732"/>
    <lineage>
        <taxon>Eukaryota</taxon>
        <taxon>Metazoa</taxon>
        <taxon>Cnidaria</taxon>
        <taxon>Anthozoa</taxon>
        <taxon>Hexacorallia</taxon>
        <taxon>Scleractinia</taxon>
        <taxon>Astrocoeniina</taxon>
        <taxon>Pocilloporidae</taxon>
        <taxon>Pocillopora</taxon>
    </lineage>
</organism>
<dbReference type="EMBL" id="CALNXJ010000018">
    <property type="protein sequence ID" value="CAH3121761.1"/>
    <property type="molecule type" value="Genomic_DNA"/>
</dbReference>
<protein>
    <submittedName>
        <fullName evidence="19">Uncharacterized protein</fullName>
    </submittedName>
</protein>
<dbReference type="InterPro" id="IPR018000">
    <property type="entry name" value="Neurotransmitter_ion_chnl_CS"/>
</dbReference>
<dbReference type="FunFam" id="1.20.58.390:FF:000073">
    <property type="entry name" value="Neuronal acetylcholine receptor subunit alpha-9-II"/>
    <property type="match status" value="1"/>
</dbReference>
<sequence length="567" mass="65281">MPSGDPNITGFEHVQLPEFSIVLPGNSAPEMRIDDDDEQRLLKYLFTNYNPQLRPVENKSDRVTVTFGVSLHQIINVDEKNQLLQTSVWVRQVWNNPFLVWNQTDFGGIKSVNVHSSQVWIPDIYLYNNADHEREGGMDQFHTQIVINSTGWNMWLTPVILYSSCKMDVKYFPFDTQACDLKFGSWTYDGFRVDMVPEALLADTTKFVSNGEWELISFPAKRNVIYYVCCPEPYPDVTYTLRIQRLALFYYMNLIIPCLLITVLTVTAFYLPPDSGERITLVITNLLAMTVFMLLVADIMPSTSEVIPVISIYFSGAIFEVSLALLATCFILKCHFHDPASSDMPVWIRHIVFNWMAQLLRVKVPRHRKQEIQELGDVTFLHRNKIAMEYRVNEKTKIENASTYKASSPDHSLATRHNDIHSLVKRISHSKVLKGNYKSGPGLREQESIPRMAVSQVEDWCIQSSDVSLSSNEDHGVEQHNSETGTDGEVRKPLNNGDRRVEEMLKMQEKLLECVQILTKEVAKNEDVQEKKDEWNTVVAILDRAFRMLFLIMFFLSTLTIFYFSMV</sequence>
<reference evidence="19 20" key="1">
    <citation type="submission" date="2022-05" db="EMBL/GenBank/DDBJ databases">
        <authorList>
            <consortium name="Genoscope - CEA"/>
            <person name="William W."/>
        </authorList>
    </citation>
    <scope>NUCLEOTIDE SEQUENCE [LARGE SCALE GENOMIC DNA]</scope>
</reference>
<dbReference type="InterPro" id="IPR036719">
    <property type="entry name" value="Neuro-gated_channel_TM_sf"/>
</dbReference>
<dbReference type="SUPFAM" id="SSF90112">
    <property type="entry name" value="Neurotransmitter-gated ion-channel transmembrane pore"/>
    <property type="match status" value="1"/>
</dbReference>
<dbReference type="Gene3D" id="2.70.170.10">
    <property type="entry name" value="Neurotransmitter-gated ion-channel ligand-binding domain"/>
    <property type="match status" value="1"/>
</dbReference>
<evidence type="ECO:0000256" key="3">
    <source>
        <dbReference type="ARBA" id="ARBA00022475"/>
    </source>
</evidence>
<comment type="subcellular location">
    <subcellularLocation>
        <location evidence="14">Synaptic cell membrane</location>
        <topology evidence="14">Multi-pass membrane protein</topology>
    </subcellularLocation>
</comment>
<dbReference type="PROSITE" id="PS00236">
    <property type="entry name" value="NEUROTR_ION_CHANNEL"/>
    <property type="match status" value="1"/>
</dbReference>
<dbReference type="InterPro" id="IPR002394">
    <property type="entry name" value="Nicotinic_acetylcholine_rcpt"/>
</dbReference>
<dbReference type="Pfam" id="PF02931">
    <property type="entry name" value="Neur_chan_LBD"/>
    <property type="match status" value="1"/>
</dbReference>
<keyword evidence="2 15" id="KW-0813">Transport</keyword>
<keyword evidence="5 15" id="KW-1133">Transmembrane helix</keyword>
<dbReference type="InterPro" id="IPR006201">
    <property type="entry name" value="Neur_channel"/>
</dbReference>
<dbReference type="PRINTS" id="PR00254">
    <property type="entry name" value="NICOTINICR"/>
</dbReference>
<evidence type="ECO:0000313" key="19">
    <source>
        <dbReference type="EMBL" id="CAH3121761.1"/>
    </source>
</evidence>
<keyword evidence="8 15" id="KW-0472">Membrane</keyword>
<dbReference type="Gene3D" id="1.20.58.390">
    <property type="entry name" value="Neurotransmitter-gated ion-channel transmembrane domain"/>
    <property type="match status" value="2"/>
</dbReference>
<keyword evidence="6" id="KW-0770">Synapse</keyword>
<accession>A0AAU9WQC8</accession>
<evidence type="ECO:0000256" key="11">
    <source>
        <dbReference type="ARBA" id="ARBA00023180"/>
    </source>
</evidence>
<dbReference type="CDD" id="cd19051">
    <property type="entry name" value="LGIC_TM_cation"/>
    <property type="match status" value="1"/>
</dbReference>
<keyword evidence="13 15" id="KW-0407">Ion channel</keyword>
<evidence type="ECO:0000256" key="2">
    <source>
        <dbReference type="ARBA" id="ARBA00022448"/>
    </source>
</evidence>
<dbReference type="PRINTS" id="PR00252">
    <property type="entry name" value="NRIONCHANNEL"/>
</dbReference>
<dbReference type="GO" id="GO:0045211">
    <property type="term" value="C:postsynaptic membrane"/>
    <property type="evidence" value="ECO:0007669"/>
    <property type="project" value="InterPro"/>
</dbReference>
<dbReference type="GO" id="GO:0004888">
    <property type="term" value="F:transmembrane signaling receptor activity"/>
    <property type="evidence" value="ECO:0007669"/>
    <property type="project" value="InterPro"/>
</dbReference>
<feature type="domain" description="Neurotransmitter-gated ion-channel transmembrane" evidence="18">
    <location>
        <begin position="254"/>
        <end position="562"/>
    </location>
</feature>
<evidence type="ECO:0000256" key="14">
    <source>
        <dbReference type="ARBA" id="ARBA00034099"/>
    </source>
</evidence>
<proteinExistence type="inferred from homology"/>
<gene>
    <name evidence="19" type="ORF">PMEA_00008802</name>
</gene>
<evidence type="ECO:0000256" key="16">
    <source>
        <dbReference type="SAM" id="MobiDB-lite"/>
    </source>
</evidence>
<feature type="transmembrane region" description="Helical" evidence="15">
    <location>
        <begin position="248"/>
        <end position="272"/>
    </location>
</feature>
<name>A0AAU9WQC8_9CNID</name>
<evidence type="ECO:0000259" key="17">
    <source>
        <dbReference type="Pfam" id="PF02931"/>
    </source>
</evidence>
<keyword evidence="11" id="KW-0325">Glycoprotein</keyword>
<dbReference type="InterPro" id="IPR036734">
    <property type="entry name" value="Neur_chan_lig-bd_sf"/>
</dbReference>
<keyword evidence="7 15" id="KW-0406">Ion transport</keyword>
<feature type="compositionally biased region" description="Basic and acidic residues" evidence="16">
    <location>
        <begin position="472"/>
        <end position="481"/>
    </location>
</feature>
<keyword evidence="4 15" id="KW-0812">Transmembrane</keyword>
<dbReference type="InterPro" id="IPR038050">
    <property type="entry name" value="Neuro_actylchol_rec"/>
</dbReference>
<dbReference type="AlphaFoldDB" id="A0AAU9WQC8"/>
<feature type="transmembrane region" description="Helical" evidence="15">
    <location>
        <begin position="306"/>
        <end position="332"/>
    </location>
</feature>
<evidence type="ECO:0000256" key="1">
    <source>
        <dbReference type="ARBA" id="ARBA00009237"/>
    </source>
</evidence>
<feature type="region of interest" description="Disordered" evidence="16">
    <location>
        <begin position="469"/>
        <end position="495"/>
    </location>
</feature>